<proteinExistence type="predicted"/>
<keyword evidence="1" id="KW-0472">Membrane</keyword>
<dbReference type="AlphaFoldDB" id="A0A1G2I0X8"/>
<organism evidence="2 3">
    <name type="scientific">Candidatus Staskawiczbacteria bacterium RIFCSPHIGHO2_02_FULL_42_22</name>
    <dbReference type="NCBI Taxonomy" id="1802207"/>
    <lineage>
        <taxon>Bacteria</taxon>
        <taxon>Candidatus Staskawicziibacteriota</taxon>
    </lineage>
</organism>
<dbReference type="Proteomes" id="UP000178820">
    <property type="component" value="Unassembled WGS sequence"/>
</dbReference>
<evidence type="ECO:0000313" key="3">
    <source>
        <dbReference type="Proteomes" id="UP000178820"/>
    </source>
</evidence>
<keyword evidence="1" id="KW-1133">Transmembrane helix</keyword>
<sequence length="76" mass="8746">MEHKTWNKTTTSCYVFYVMCYVIFILLQIPKNSRSEFARKKPRFGETWLKKNGVAGLKPAYTLVKARPRGTTSSGL</sequence>
<comment type="caution">
    <text evidence="2">The sequence shown here is derived from an EMBL/GenBank/DDBJ whole genome shotgun (WGS) entry which is preliminary data.</text>
</comment>
<feature type="transmembrane region" description="Helical" evidence="1">
    <location>
        <begin position="14"/>
        <end position="30"/>
    </location>
</feature>
<name>A0A1G2I0X8_9BACT</name>
<dbReference type="EMBL" id="MHOT01000022">
    <property type="protein sequence ID" value="OGZ68462.1"/>
    <property type="molecule type" value="Genomic_DNA"/>
</dbReference>
<gene>
    <name evidence="2" type="ORF">A3D44_00780</name>
</gene>
<reference evidence="2 3" key="1">
    <citation type="journal article" date="2016" name="Nat. Commun.">
        <title>Thousands of microbial genomes shed light on interconnected biogeochemical processes in an aquifer system.</title>
        <authorList>
            <person name="Anantharaman K."/>
            <person name="Brown C.T."/>
            <person name="Hug L.A."/>
            <person name="Sharon I."/>
            <person name="Castelle C.J."/>
            <person name="Probst A.J."/>
            <person name="Thomas B.C."/>
            <person name="Singh A."/>
            <person name="Wilkins M.J."/>
            <person name="Karaoz U."/>
            <person name="Brodie E.L."/>
            <person name="Williams K.H."/>
            <person name="Hubbard S.S."/>
            <person name="Banfield J.F."/>
        </authorList>
    </citation>
    <scope>NUCLEOTIDE SEQUENCE [LARGE SCALE GENOMIC DNA]</scope>
</reference>
<accession>A0A1G2I0X8</accession>
<evidence type="ECO:0000313" key="2">
    <source>
        <dbReference type="EMBL" id="OGZ68462.1"/>
    </source>
</evidence>
<protein>
    <submittedName>
        <fullName evidence="2">Uncharacterized protein</fullName>
    </submittedName>
</protein>
<keyword evidence="1" id="KW-0812">Transmembrane</keyword>
<evidence type="ECO:0000256" key="1">
    <source>
        <dbReference type="SAM" id="Phobius"/>
    </source>
</evidence>